<dbReference type="InterPro" id="IPR001083">
    <property type="entry name" value="Cu_fist_DNA-bd_dom"/>
</dbReference>
<gene>
    <name evidence="10" type="ORF">PV06_11178</name>
</gene>
<evidence type="ECO:0000313" key="11">
    <source>
        <dbReference type="Proteomes" id="UP000053342"/>
    </source>
</evidence>
<dbReference type="FunFam" id="3.90.430.10:FF:000001">
    <property type="entry name" value="Copper fist DNA-binding protein"/>
    <property type="match status" value="1"/>
</dbReference>
<evidence type="ECO:0000256" key="7">
    <source>
        <dbReference type="ARBA" id="ARBA00023242"/>
    </source>
</evidence>
<dbReference type="EMBL" id="KN847352">
    <property type="protein sequence ID" value="KIW36590.1"/>
    <property type="molecule type" value="Genomic_DNA"/>
</dbReference>
<dbReference type="PROSITE" id="PS50073">
    <property type="entry name" value="COPPER_FIST_2"/>
    <property type="match status" value="1"/>
</dbReference>
<name>A0A0D2D2X2_9EURO</name>
<evidence type="ECO:0000256" key="8">
    <source>
        <dbReference type="SAM" id="MobiDB-lite"/>
    </source>
</evidence>
<dbReference type="RefSeq" id="XP_016256806.1">
    <property type="nucleotide sequence ID" value="XM_016412806.1"/>
</dbReference>
<evidence type="ECO:0000313" key="10">
    <source>
        <dbReference type="EMBL" id="KIW36590.1"/>
    </source>
</evidence>
<keyword evidence="4" id="KW-0186">Copper</keyword>
<dbReference type="Gene3D" id="3.90.430.10">
    <property type="entry name" value="Copper fist DNA-binding domain"/>
    <property type="match status" value="1"/>
</dbReference>
<evidence type="ECO:0000256" key="2">
    <source>
        <dbReference type="ARBA" id="ARBA00022723"/>
    </source>
</evidence>
<feature type="region of interest" description="Disordered" evidence="8">
    <location>
        <begin position="196"/>
        <end position="215"/>
    </location>
</feature>
<keyword evidence="2" id="KW-0479">Metal-binding</keyword>
<reference evidence="10 11" key="1">
    <citation type="submission" date="2015-01" db="EMBL/GenBank/DDBJ databases">
        <title>The Genome Sequence of Exophiala oligosperma CBS72588.</title>
        <authorList>
            <consortium name="The Broad Institute Genomics Platform"/>
            <person name="Cuomo C."/>
            <person name="de Hoog S."/>
            <person name="Gorbushina A."/>
            <person name="Stielow B."/>
            <person name="Teixiera M."/>
            <person name="Abouelleil A."/>
            <person name="Chapman S.B."/>
            <person name="Priest M."/>
            <person name="Young S.K."/>
            <person name="Wortman J."/>
            <person name="Nusbaum C."/>
            <person name="Birren B."/>
        </authorList>
    </citation>
    <scope>NUCLEOTIDE SEQUENCE [LARGE SCALE GENOMIC DNA]</scope>
    <source>
        <strain evidence="10 11">CBS 72588</strain>
    </source>
</reference>
<evidence type="ECO:0000256" key="4">
    <source>
        <dbReference type="ARBA" id="ARBA00023008"/>
    </source>
</evidence>
<feature type="domain" description="Copper-fist" evidence="9">
    <location>
        <begin position="28"/>
        <end position="67"/>
    </location>
</feature>
<evidence type="ECO:0000256" key="6">
    <source>
        <dbReference type="ARBA" id="ARBA00023163"/>
    </source>
</evidence>
<keyword evidence="5" id="KW-0805">Transcription regulation</keyword>
<keyword evidence="6" id="KW-0804">Transcription</keyword>
<dbReference type="VEuPathDB" id="FungiDB:PV06_11178"/>
<protein>
    <recommendedName>
        <fullName evidence="9">Copper-fist domain-containing protein</fullName>
    </recommendedName>
</protein>
<dbReference type="GO" id="GO:0005634">
    <property type="term" value="C:nucleus"/>
    <property type="evidence" value="ECO:0007669"/>
    <property type="project" value="UniProtKB-SubCell"/>
</dbReference>
<dbReference type="InterPro" id="IPR051763">
    <property type="entry name" value="Copper_Homeo_Regul"/>
</dbReference>
<dbReference type="PANTHER" id="PTHR28088:SF5">
    <property type="entry name" value="TRANSCRIPTIONAL ACTIVATOR HAA1-RELATED"/>
    <property type="match status" value="1"/>
</dbReference>
<feature type="compositionally biased region" description="Polar residues" evidence="8">
    <location>
        <begin position="206"/>
        <end position="215"/>
    </location>
</feature>
<dbReference type="STRING" id="215243.A0A0D2D2X2"/>
<organism evidence="10 11">
    <name type="scientific">Exophiala oligosperma</name>
    <dbReference type="NCBI Taxonomy" id="215243"/>
    <lineage>
        <taxon>Eukaryota</taxon>
        <taxon>Fungi</taxon>
        <taxon>Dikarya</taxon>
        <taxon>Ascomycota</taxon>
        <taxon>Pezizomycotina</taxon>
        <taxon>Eurotiomycetes</taxon>
        <taxon>Chaetothyriomycetidae</taxon>
        <taxon>Chaetothyriales</taxon>
        <taxon>Herpotrichiellaceae</taxon>
        <taxon>Exophiala</taxon>
    </lineage>
</organism>
<dbReference type="Proteomes" id="UP000053342">
    <property type="component" value="Unassembled WGS sequence"/>
</dbReference>
<dbReference type="OrthoDB" id="5600085at2759"/>
<dbReference type="PRINTS" id="PR00617">
    <property type="entry name" value="COPPERFIST"/>
</dbReference>
<dbReference type="GO" id="GO:0000978">
    <property type="term" value="F:RNA polymerase II cis-regulatory region sequence-specific DNA binding"/>
    <property type="evidence" value="ECO:0007669"/>
    <property type="project" value="TreeGrafter"/>
</dbReference>
<keyword evidence="3" id="KW-0862">Zinc</keyword>
<evidence type="ECO:0000256" key="3">
    <source>
        <dbReference type="ARBA" id="ARBA00022833"/>
    </source>
</evidence>
<proteinExistence type="predicted"/>
<keyword evidence="11" id="KW-1185">Reference proteome</keyword>
<evidence type="ECO:0000256" key="1">
    <source>
        <dbReference type="ARBA" id="ARBA00004123"/>
    </source>
</evidence>
<dbReference type="GO" id="GO:0005507">
    <property type="term" value="F:copper ion binding"/>
    <property type="evidence" value="ECO:0007669"/>
    <property type="project" value="InterPro"/>
</dbReference>
<dbReference type="SMART" id="SM01090">
    <property type="entry name" value="Copper-fist"/>
    <property type="match status" value="1"/>
</dbReference>
<dbReference type="GO" id="GO:0045944">
    <property type="term" value="P:positive regulation of transcription by RNA polymerase II"/>
    <property type="evidence" value="ECO:0007669"/>
    <property type="project" value="TreeGrafter"/>
</dbReference>
<dbReference type="GO" id="GO:0006878">
    <property type="term" value="P:intracellular copper ion homeostasis"/>
    <property type="evidence" value="ECO:0007669"/>
    <property type="project" value="TreeGrafter"/>
</dbReference>
<dbReference type="InterPro" id="IPR036395">
    <property type="entry name" value="Cu_fist_DNA-bd_dom_sf"/>
</dbReference>
<dbReference type="HOGENOM" id="CLU_078275_0_0_1"/>
<dbReference type="GO" id="GO:0006879">
    <property type="term" value="P:intracellular iron ion homeostasis"/>
    <property type="evidence" value="ECO:0007669"/>
    <property type="project" value="TreeGrafter"/>
</dbReference>
<dbReference type="SUPFAM" id="SSF57879">
    <property type="entry name" value="Zinc domain conserved in yeast copper-regulated transcription factors"/>
    <property type="match status" value="1"/>
</dbReference>
<dbReference type="GeneID" id="27363252"/>
<feature type="compositionally biased region" description="Low complexity" evidence="8">
    <location>
        <begin position="196"/>
        <end position="205"/>
    </location>
</feature>
<keyword evidence="7" id="KW-0539">Nucleus</keyword>
<dbReference type="GO" id="GO:0000981">
    <property type="term" value="F:DNA-binding transcription factor activity, RNA polymerase II-specific"/>
    <property type="evidence" value="ECO:0007669"/>
    <property type="project" value="TreeGrafter"/>
</dbReference>
<dbReference type="PANTHER" id="PTHR28088">
    <property type="entry name" value="TRANSCRIPTIONAL ACTIVATOR HAA1-RELATED"/>
    <property type="match status" value="1"/>
</dbReference>
<accession>A0A0D2D2X2</accession>
<dbReference type="SMART" id="SM00412">
    <property type="entry name" value="Cu_FIST"/>
    <property type="match status" value="1"/>
</dbReference>
<evidence type="ECO:0000259" key="9">
    <source>
        <dbReference type="PROSITE" id="PS50073"/>
    </source>
</evidence>
<evidence type="ECO:0000256" key="5">
    <source>
        <dbReference type="ARBA" id="ARBA00023015"/>
    </source>
</evidence>
<comment type="subcellular location">
    <subcellularLocation>
        <location evidence="1">Nucleus</location>
    </subcellularLocation>
</comment>
<sequence length="309" mass="34882">MDLRFARLSIQARSIEKDFETLHKLPPAMLINGEKFACEACVKGHRVSSCDHQAQPLVHVNKKGRPVSQCQHCRRMRKTRSQHIHCECHQKGHIEEDCPDNKPDGEHIPHTCCCQHISKCTCSLKKEHLESVLEDSLSLIPPKEQIRPRPTNMNSCQSKATFYTNNHHFALLGATNDPAKDLSTLAVNPSNYPYSLTNSTSSSNSQQDMSVPEQSPDSWFMSYEQAHQYRWLPVDLSRYDFDSAENLQDSSLNNSNYIASDPPSYEAFEQFDLLNPGFTYPSGGISVAEDYALVDSLQNDTSSQDGGWM</sequence>
<dbReference type="Pfam" id="PF00649">
    <property type="entry name" value="Copper-fist"/>
    <property type="match status" value="1"/>
</dbReference>
<dbReference type="AlphaFoldDB" id="A0A0D2D2X2"/>